<accession>A0A0A2LQV1</accession>
<dbReference type="AlphaFoldDB" id="A0A0A2LQV1"/>
<dbReference type="Gene3D" id="2.180.10.10">
    <property type="entry name" value="RHS repeat-associated core"/>
    <property type="match status" value="1"/>
</dbReference>
<evidence type="ECO:0000313" key="1">
    <source>
        <dbReference type="EMBL" id="KGO78610.1"/>
    </source>
</evidence>
<evidence type="ECO:0008006" key="3">
    <source>
        <dbReference type="Google" id="ProtNLM"/>
    </source>
</evidence>
<gene>
    <name evidence="1" type="ORF">Q763_17645</name>
</gene>
<proteinExistence type="predicted"/>
<feature type="non-terminal residue" evidence="1">
    <location>
        <position position="1"/>
    </location>
</feature>
<dbReference type="EMBL" id="JRLV01000041">
    <property type="protein sequence ID" value="KGO78610.1"/>
    <property type="molecule type" value="Genomic_DNA"/>
</dbReference>
<organism evidence="1 2">
    <name type="scientific">Flavobacterium beibuense F44-8</name>
    <dbReference type="NCBI Taxonomy" id="1406840"/>
    <lineage>
        <taxon>Bacteria</taxon>
        <taxon>Pseudomonadati</taxon>
        <taxon>Bacteroidota</taxon>
        <taxon>Flavobacteriia</taxon>
        <taxon>Flavobacteriales</taxon>
        <taxon>Flavobacteriaceae</taxon>
        <taxon>Flavobacterium</taxon>
    </lineage>
</organism>
<keyword evidence="2" id="KW-1185">Reference proteome</keyword>
<dbReference type="STRING" id="1406840.Q763_17645"/>
<dbReference type="eggNOG" id="COG3209">
    <property type="taxonomic scope" value="Bacteria"/>
</dbReference>
<name>A0A0A2LQV1_9FLAO</name>
<comment type="caution">
    <text evidence="1">The sequence shown here is derived from an EMBL/GenBank/DDBJ whole genome shotgun (WGS) entry which is preliminary data.</text>
</comment>
<dbReference type="Proteomes" id="UP000030129">
    <property type="component" value="Unassembled WGS sequence"/>
</dbReference>
<reference evidence="1 2" key="1">
    <citation type="submission" date="2013-09" db="EMBL/GenBank/DDBJ databases">
        <authorList>
            <person name="Zeng Z."/>
            <person name="Chen C."/>
        </authorList>
    </citation>
    <scope>NUCLEOTIDE SEQUENCE [LARGE SCALE GENOMIC DNA]</scope>
    <source>
        <strain evidence="1 2">F44-8</strain>
    </source>
</reference>
<evidence type="ECO:0000313" key="2">
    <source>
        <dbReference type="Proteomes" id="UP000030129"/>
    </source>
</evidence>
<sequence length="345" mass="39361">PNRFYNGTDYRYGFQGQEKDNEVKGEGNSYTAQFWEYDPRIARRWNPDPIIKTHESPYAAFANNPIWFADKNGADTTKIAHIKPLLDRMGNLSSQMEKIGKRIQEYEKFIAEVEDILAEHSAWSIGLGLASEGLGSIVMEGHYLLSGTADKVDKIYADYEELQGQFEILYNEYDYIRGYLKWKFASSKAIELESTKLEEASAGVGTVVAVALYELHRNSNSAKGNYAVYEFDIDGEKFKFGVADANRVTKKNINVTKPNGSVEVIKAGTPVRIYAQHRAALSLSDNVKVTYEIHENVTKLHIKQIENTAIWDWFRKNGYVPDGNTAHARKWRAKQQGFFKFKKLR</sequence>
<protein>
    <recommendedName>
        <fullName evidence="3">RHS repeat-associated core domain-containing protein</fullName>
    </recommendedName>
</protein>